<dbReference type="PANTHER" id="PTHR43016:SF13">
    <property type="entry name" value="PRESEQUENCE PROTEASE, MITOCHONDRIAL"/>
    <property type="match status" value="1"/>
</dbReference>
<dbReference type="Proteomes" id="UP000325302">
    <property type="component" value="Unassembled WGS sequence"/>
</dbReference>
<evidence type="ECO:0000256" key="1">
    <source>
        <dbReference type="SAM" id="Coils"/>
    </source>
</evidence>
<dbReference type="InterPro" id="IPR007863">
    <property type="entry name" value="Peptidase_M16_C"/>
</dbReference>
<evidence type="ECO:0000313" key="3">
    <source>
        <dbReference type="EMBL" id="KAA0875405.1"/>
    </source>
</evidence>
<dbReference type="GO" id="GO:0006508">
    <property type="term" value="P:proteolysis"/>
    <property type="evidence" value="ECO:0007669"/>
    <property type="project" value="InterPro"/>
</dbReference>
<dbReference type="InterPro" id="IPR011249">
    <property type="entry name" value="Metalloenz_LuxS/M16"/>
</dbReference>
<dbReference type="InterPro" id="IPR011765">
    <property type="entry name" value="Pept_M16_N"/>
</dbReference>
<dbReference type="Pfam" id="PF22516">
    <property type="entry name" value="PreP_C"/>
    <property type="match status" value="1"/>
</dbReference>
<keyword evidence="1" id="KW-0175">Coiled coil</keyword>
<proteinExistence type="predicted"/>
<feature type="coiled-coil region" evidence="1">
    <location>
        <begin position="473"/>
        <end position="505"/>
    </location>
</feature>
<organism evidence="3 4">
    <name type="scientific">Nitrincola tapanii</name>
    <dbReference type="NCBI Taxonomy" id="1708751"/>
    <lineage>
        <taxon>Bacteria</taxon>
        <taxon>Pseudomonadati</taxon>
        <taxon>Pseudomonadota</taxon>
        <taxon>Gammaproteobacteria</taxon>
        <taxon>Oceanospirillales</taxon>
        <taxon>Oceanospirillaceae</taxon>
        <taxon>Nitrincola</taxon>
    </lineage>
</organism>
<dbReference type="InterPro" id="IPR055130">
    <property type="entry name" value="PreP_C"/>
</dbReference>
<evidence type="ECO:0000313" key="4">
    <source>
        <dbReference type="Proteomes" id="UP000325302"/>
    </source>
</evidence>
<dbReference type="FunFam" id="3.30.830.10:FF:000011">
    <property type="entry name" value="Presequence protease, mitochondrial"/>
    <property type="match status" value="1"/>
</dbReference>
<gene>
    <name evidence="3" type="ORF">E1H14_05305</name>
</gene>
<dbReference type="EMBL" id="SMRS01000003">
    <property type="protein sequence ID" value="KAA0875405.1"/>
    <property type="molecule type" value="Genomic_DNA"/>
</dbReference>
<dbReference type="SUPFAM" id="SSF63411">
    <property type="entry name" value="LuxS/MPP-like metallohydrolase"/>
    <property type="match status" value="4"/>
</dbReference>
<dbReference type="Gene3D" id="3.30.830.10">
    <property type="entry name" value="Metalloenzyme, LuxS/M16 peptidase-like"/>
    <property type="match status" value="4"/>
</dbReference>
<dbReference type="Pfam" id="PF05193">
    <property type="entry name" value="Peptidase_M16_C"/>
    <property type="match status" value="1"/>
</dbReference>
<dbReference type="Pfam" id="PF08367">
    <property type="entry name" value="M16C_assoc"/>
    <property type="match status" value="1"/>
</dbReference>
<comment type="caution">
    <text evidence="3">The sequence shown here is derived from an EMBL/GenBank/DDBJ whole genome shotgun (WGS) entry which is preliminary data.</text>
</comment>
<sequence>MQPHPSFDLIRQLPIHSLGVEVFEYVHRQTGAQHIHLKADRDENVFLVAVRTMPQDSTGVAHILEHTALCGSERYPVRDPFFMMTRRSLNTFMNAFTSSDWTAYPFASQNSKDFYNLMDVYLDAVFFSRLDPLDFAQEGHRLEFAEAQNPDTELVFKGVVYNEMKGAMSSPTSTLWQTLTRYLFPETTYHHNSGGEPTCIPDLSYAQLCQFYKSHYHPSNAVFMTFGNLAVEDLQTRMHEQALSRFEASSMQLQVADEKRYFAPIRVEEAYALEQEDLSGKTHHVLGWLLSPSIDIHALMEAHFMSRVLLDNSSSPLRAALESCGLGSAPSPLCGLEDSNREMSFMCGIEGSEPDKAAEFEALVLATLTQVVEEGVDPRVLEAQLHQLELSQREITGDGYPFGLQLILSSLSAAIHRGDALAALNIDPVLEALGEKIKDPQFVPNWISQHLLNNPHRVRVTLRPDAQLGHLRDAAETKRLAQLKAQLSEAEKQAILEQTRALEERQLQVDDDSILPCVTLEDVPLDLHLPEAQTLPATDLNLTWYSAGTNGLNYQQIILDLPELSPEEQGLLPLYSYCLTELGCGERDYRTNQALQSELTGGLSAYTSIRGHLQSEQRVSGYLVLSAKALNRHQTAVAELMAETLMQARFDELPRIREIVAQQRSRREQSITGRGHSLAISAASAGFSPAARLAHETTGLAGILAIKALDKRLNEAAALQALGDSLAQLHGKIKNAPRRFLCVGEAEQQAGMVQTLEQIWKNLPVEPQSAPFHLPATRSPVRQLWLTSTQVNFCALAFPTVTAAHPDAAALTVLGDFLRNGYLHRAIREQGGAYGAGAGQDNGDAVFRFFSYRDPRLQATLDDFMRAKDWLLSQEHEGQKLQEAILGIISSIDKPGSPAGEAKQTYHASLSGRTPEERRRFRQRILSVTLADMQRVAETWLDPEKSSIAVVTHSKAASELGAEFERIEL</sequence>
<dbReference type="InterPro" id="IPR013578">
    <property type="entry name" value="Peptidase_M16C_assoc"/>
</dbReference>
<feature type="domain" description="Peptidase M16C associated" evidence="2">
    <location>
        <begin position="462"/>
        <end position="709"/>
    </location>
</feature>
<dbReference type="OrthoDB" id="9762027at2"/>
<name>A0A5A9W5F5_9GAMM</name>
<dbReference type="AlphaFoldDB" id="A0A5A9W5F5"/>
<reference evidence="3 4" key="1">
    <citation type="submission" date="2019-03" db="EMBL/GenBank/DDBJ databases">
        <title>Nitrincola sp. nov. isolated from an Indian soda lake.</title>
        <authorList>
            <person name="Joshi A."/>
            <person name="Thite S.V."/>
            <person name="Joseph N."/>
            <person name="Dhotre D."/>
            <person name="Moorthy M."/>
            <person name="Shouche Y.S."/>
        </authorList>
    </citation>
    <scope>NUCLEOTIDE SEQUENCE [LARGE SCALE GENOMIC DNA]</scope>
    <source>
        <strain evidence="3 4">MEB193</strain>
    </source>
</reference>
<dbReference type="GO" id="GO:0046872">
    <property type="term" value="F:metal ion binding"/>
    <property type="evidence" value="ECO:0007669"/>
    <property type="project" value="InterPro"/>
</dbReference>
<dbReference type="RefSeq" id="WP_149390412.1">
    <property type="nucleotide sequence ID" value="NZ_SMRS01000003.1"/>
</dbReference>
<dbReference type="Pfam" id="PF00675">
    <property type="entry name" value="Peptidase_M16"/>
    <property type="match status" value="1"/>
</dbReference>
<dbReference type="PANTHER" id="PTHR43016">
    <property type="entry name" value="PRESEQUENCE PROTEASE"/>
    <property type="match status" value="1"/>
</dbReference>
<evidence type="ECO:0000259" key="2">
    <source>
        <dbReference type="SMART" id="SM01264"/>
    </source>
</evidence>
<accession>A0A5A9W5F5</accession>
<keyword evidence="4" id="KW-1185">Reference proteome</keyword>
<dbReference type="SMART" id="SM01264">
    <property type="entry name" value="M16C_associated"/>
    <property type="match status" value="1"/>
</dbReference>
<protein>
    <submittedName>
        <fullName evidence="3">Peptidase M16</fullName>
    </submittedName>
</protein>